<feature type="compositionally biased region" description="Basic and acidic residues" evidence="6">
    <location>
        <begin position="94"/>
        <end position="107"/>
    </location>
</feature>
<keyword evidence="10" id="KW-1185">Reference proteome</keyword>
<feature type="compositionally biased region" description="Gly residues" evidence="6">
    <location>
        <begin position="145"/>
        <end position="158"/>
    </location>
</feature>
<feature type="region of interest" description="Disordered" evidence="6">
    <location>
        <begin position="59"/>
        <end position="168"/>
    </location>
</feature>
<feature type="transmembrane region" description="Helical" evidence="7">
    <location>
        <begin position="35"/>
        <end position="55"/>
    </location>
</feature>
<evidence type="ECO:0000313" key="10">
    <source>
        <dbReference type="Proteomes" id="UP000621510"/>
    </source>
</evidence>
<evidence type="ECO:0000256" key="6">
    <source>
        <dbReference type="SAM" id="MobiDB-lite"/>
    </source>
</evidence>
<keyword evidence="3 7" id="KW-0812">Transmembrane</keyword>
<organism evidence="9 10">
    <name type="scientific">Streptomyces endocoffeicus</name>
    <dbReference type="NCBI Taxonomy" id="2898945"/>
    <lineage>
        <taxon>Bacteria</taxon>
        <taxon>Bacillati</taxon>
        <taxon>Actinomycetota</taxon>
        <taxon>Actinomycetes</taxon>
        <taxon>Kitasatosporales</taxon>
        <taxon>Streptomycetaceae</taxon>
        <taxon>Streptomyces</taxon>
    </lineage>
</organism>
<evidence type="ECO:0000256" key="1">
    <source>
        <dbReference type="ARBA" id="ARBA00004651"/>
    </source>
</evidence>
<feature type="compositionally biased region" description="Low complexity" evidence="6">
    <location>
        <begin position="159"/>
        <end position="168"/>
    </location>
</feature>
<evidence type="ECO:0000256" key="2">
    <source>
        <dbReference type="ARBA" id="ARBA00022475"/>
    </source>
</evidence>
<feature type="domain" description="Cardiolipin synthase N-terminal" evidence="8">
    <location>
        <begin position="12"/>
        <end position="57"/>
    </location>
</feature>
<evidence type="ECO:0000313" key="9">
    <source>
        <dbReference type="EMBL" id="MBL1113670.1"/>
    </source>
</evidence>
<comment type="subcellular location">
    <subcellularLocation>
        <location evidence="1">Cell membrane</location>
        <topology evidence="1">Multi-pass membrane protein</topology>
    </subcellularLocation>
</comment>
<reference evidence="9 10" key="1">
    <citation type="submission" date="2021-01" db="EMBL/GenBank/DDBJ databases">
        <title>WGS of actinomycetes isolated from Thailand.</title>
        <authorList>
            <person name="Thawai C."/>
        </authorList>
    </citation>
    <scope>NUCLEOTIDE SEQUENCE [LARGE SCALE GENOMIC DNA]</scope>
    <source>
        <strain evidence="9 10">CA3R110</strain>
    </source>
</reference>
<dbReference type="InterPro" id="IPR027379">
    <property type="entry name" value="CLS_N"/>
</dbReference>
<evidence type="ECO:0000256" key="4">
    <source>
        <dbReference type="ARBA" id="ARBA00022989"/>
    </source>
</evidence>
<protein>
    <submittedName>
        <fullName evidence="9">PLDc_N domain-containing protein</fullName>
    </submittedName>
</protein>
<evidence type="ECO:0000256" key="7">
    <source>
        <dbReference type="SAM" id="Phobius"/>
    </source>
</evidence>
<gene>
    <name evidence="9" type="ORF">JK364_14885</name>
</gene>
<dbReference type="EMBL" id="JAERRG010000005">
    <property type="protein sequence ID" value="MBL1113670.1"/>
    <property type="molecule type" value="Genomic_DNA"/>
</dbReference>
<sequence>MLRVLMILVPLALSIYAFIDCITTDEQDIRYIPKPIWAILVLLFPIVGSVSWLIAGRKRAAPGGAGRPGVRGTGGGGGGGWVAPDDNPEFLKSLNDKGHNDKGHKDDADEPADTPGDRENDEERLRDWEADLRRREEELRRKGEGPGSGSGSGSGSGTGPEDTPPAAS</sequence>
<evidence type="ECO:0000259" key="8">
    <source>
        <dbReference type="Pfam" id="PF13396"/>
    </source>
</evidence>
<comment type="caution">
    <text evidence="9">The sequence shown here is derived from an EMBL/GenBank/DDBJ whole genome shotgun (WGS) entry which is preliminary data.</text>
</comment>
<accession>A0ABS1PNG7</accession>
<proteinExistence type="predicted"/>
<feature type="compositionally biased region" description="Basic and acidic residues" evidence="6">
    <location>
        <begin position="115"/>
        <end position="144"/>
    </location>
</feature>
<dbReference type="Proteomes" id="UP000621510">
    <property type="component" value="Unassembled WGS sequence"/>
</dbReference>
<keyword evidence="4 7" id="KW-1133">Transmembrane helix</keyword>
<keyword evidence="5 7" id="KW-0472">Membrane</keyword>
<name>A0ABS1PNG7_9ACTN</name>
<evidence type="ECO:0000256" key="3">
    <source>
        <dbReference type="ARBA" id="ARBA00022692"/>
    </source>
</evidence>
<evidence type="ECO:0000256" key="5">
    <source>
        <dbReference type="ARBA" id="ARBA00023136"/>
    </source>
</evidence>
<feature type="compositionally biased region" description="Gly residues" evidence="6">
    <location>
        <begin position="63"/>
        <end position="81"/>
    </location>
</feature>
<dbReference type="Pfam" id="PF13396">
    <property type="entry name" value="PLDc_N"/>
    <property type="match status" value="1"/>
</dbReference>
<keyword evidence="2" id="KW-1003">Cell membrane</keyword>
<dbReference type="RefSeq" id="WP_201851530.1">
    <property type="nucleotide sequence ID" value="NZ_JAERRG010000005.1"/>
</dbReference>